<dbReference type="GO" id="GO:0016887">
    <property type="term" value="F:ATP hydrolysis activity"/>
    <property type="evidence" value="ECO:0007669"/>
    <property type="project" value="InterPro"/>
</dbReference>
<dbReference type="InterPro" id="IPR003593">
    <property type="entry name" value="AAA+_ATPase"/>
</dbReference>
<dbReference type="SMART" id="SM00382">
    <property type="entry name" value="AAA"/>
    <property type="match status" value="1"/>
</dbReference>
<dbReference type="Pfam" id="PF00005">
    <property type="entry name" value="ABC_tran"/>
    <property type="match status" value="1"/>
</dbReference>
<dbReference type="SUPFAM" id="SSF52540">
    <property type="entry name" value="P-loop containing nucleoside triphosphate hydrolases"/>
    <property type="match status" value="1"/>
</dbReference>
<dbReference type="InterPro" id="IPR027417">
    <property type="entry name" value="P-loop_NTPase"/>
</dbReference>
<dbReference type="PANTHER" id="PTHR42781">
    <property type="entry name" value="SPERMIDINE/PUTRESCINE IMPORT ATP-BINDING PROTEIN POTA"/>
    <property type="match status" value="1"/>
</dbReference>
<dbReference type="EC" id="3.6.3.27" evidence="4"/>
<dbReference type="InterPro" id="IPR017871">
    <property type="entry name" value="ABC_transporter-like_CS"/>
</dbReference>
<keyword evidence="2" id="KW-0547">Nucleotide-binding</keyword>
<keyword evidence="3 4" id="KW-0067">ATP-binding</keyword>
<proteinExistence type="predicted"/>
<keyword evidence="5" id="KW-1185">Reference proteome</keyword>
<dbReference type="RefSeq" id="WP_044823477.1">
    <property type="nucleotide sequence ID" value="NZ_CP009687.1"/>
</dbReference>
<reference evidence="4 5" key="1">
    <citation type="submission" date="2014-10" db="EMBL/GenBank/DDBJ databases">
        <title>Genome sequence of Clostridium aceticum DSM 1496.</title>
        <authorList>
            <person name="Poehlein A."/>
            <person name="Schiel-Bengelsdorf B."/>
            <person name="Gottschalk G."/>
            <person name="Duerre P."/>
            <person name="Daniel R."/>
        </authorList>
    </citation>
    <scope>NUCLEOTIDE SEQUENCE [LARGE SCALE GENOMIC DNA]</scope>
    <source>
        <strain evidence="4 5">DSM 1496</strain>
    </source>
</reference>
<accession>A0A0D8IDP6</accession>
<dbReference type="GO" id="GO:0035435">
    <property type="term" value="P:phosphate ion transmembrane transport"/>
    <property type="evidence" value="ECO:0007669"/>
    <property type="project" value="InterPro"/>
</dbReference>
<dbReference type="GO" id="GO:0005524">
    <property type="term" value="F:ATP binding"/>
    <property type="evidence" value="ECO:0007669"/>
    <property type="project" value="UniProtKB-KW"/>
</dbReference>
<organism evidence="4 5">
    <name type="scientific">Clostridium aceticum</name>
    <dbReference type="NCBI Taxonomy" id="84022"/>
    <lineage>
        <taxon>Bacteria</taxon>
        <taxon>Bacillati</taxon>
        <taxon>Bacillota</taxon>
        <taxon>Clostridia</taxon>
        <taxon>Eubacteriales</taxon>
        <taxon>Clostridiaceae</taxon>
        <taxon>Clostridium</taxon>
    </lineage>
</organism>
<dbReference type="InterPro" id="IPR005670">
    <property type="entry name" value="PstB-like"/>
</dbReference>
<dbReference type="GO" id="GO:0005315">
    <property type="term" value="F:phosphate transmembrane transporter activity"/>
    <property type="evidence" value="ECO:0007669"/>
    <property type="project" value="InterPro"/>
</dbReference>
<name>A0A0D8IDP6_9CLOT</name>
<evidence type="ECO:0000256" key="2">
    <source>
        <dbReference type="ARBA" id="ARBA00022741"/>
    </source>
</evidence>
<evidence type="ECO:0000313" key="4">
    <source>
        <dbReference type="EMBL" id="AKL94376.1"/>
    </source>
</evidence>
<dbReference type="OrthoDB" id="9804199at2"/>
<dbReference type="GO" id="GO:0016020">
    <property type="term" value="C:membrane"/>
    <property type="evidence" value="ECO:0007669"/>
    <property type="project" value="InterPro"/>
</dbReference>
<keyword evidence="4" id="KW-0378">Hydrolase</keyword>
<dbReference type="EMBL" id="CP009687">
    <property type="protein sequence ID" value="AKL94376.1"/>
    <property type="molecule type" value="Genomic_DNA"/>
</dbReference>
<dbReference type="InterPro" id="IPR003439">
    <property type="entry name" value="ABC_transporter-like_ATP-bd"/>
</dbReference>
<protein>
    <submittedName>
        <fullName evidence="4">Phosphate ABC transport system ATP-binding protein PstB</fullName>
        <ecNumber evidence="4">3.6.3.27</ecNumber>
    </submittedName>
</protein>
<dbReference type="AlphaFoldDB" id="A0A0D8IDP6"/>
<sequence>MDLTSKDLTKSYKERKVLDIDALHIESGAFLGIIGPNGAGKSTLVKILAGLDTPTTGVVKYDGVPLNTRIHQKMTMVFQKPYLLRTSVFNNIAYPLKIRKVNKNKIQQQVDDLIEEMDIQHIRNQNAWTLSGGEAQKVALARAIIFQPSLLILDEPTASIDPASTLVLEKTVKNFYNKTKATIIIVTHNLQQAKRLCDDVAFMHKGKILEYGKTEDVILFSKNHLIRQFVEGEIIL</sequence>
<evidence type="ECO:0000313" key="5">
    <source>
        <dbReference type="Proteomes" id="UP000035704"/>
    </source>
</evidence>
<dbReference type="PROSITE" id="PS50893">
    <property type="entry name" value="ABC_TRANSPORTER_2"/>
    <property type="match status" value="1"/>
</dbReference>
<dbReference type="Gene3D" id="3.40.50.300">
    <property type="entry name" value="P-loop containing nucleotide triphosphate hydrolases"/>
    <property type="match status" value="1"/>
</dbReference>
<dbReference type="PATRIC" id="fig|84022.5.peg.2458"/>
<dbReference type="PROSITE" id="PS00211">
    <property type="entry name" value="ABC_TRANSPORTER_1"/>
    <property type="match status" value="1"/>
</dbReference>
<dbReference type="Proteomes" id="UP000035704">
    <property type="component" value="Chromosome"/>
</dbReference>
<dbReference type="CDD" id="cd03260">
    <property type="entry name" value="ABC_PstB_phosphate_transporter"/>
    <property type="match status" value="1"/>
</dbReference>
<dbReference type="KEGG" id="cace:CACET_c08680"/>
<keyword evidence="1" id="KW-0813">Transport</keyword>
<dbReference type="STRING" id="84022.CACET_c08680"/>
<gene>
    <name evidence="4" type="primary">pstB1</name>
    <name evidence="4" type="ORF">CACET_c08680</name>
</gene>
<evidence type="ECO:0000256" key="3">
    <source>
        <dbReference type="ARBA" id="ARBA00022840"/>
    </source>
</evidence>
<dbReference type="PANTHER" id="PTHR42781:SF9">
    <property type="entry name" value="AMINO ACID ABC TRANSPORTER, ATP-BINDING PROTEIN-RELATED"/>
    <property type="match status" value="1"/>
</dbReference>
<evidence type="ECO:0000256" key="1">
    <source>
        <dbReference type="ARBA" id="ARBA00022448"/>
    </source>
</evidence>
<dbReference type="InterPro" id="IPR050093">
    <property type="entry name" value="ABC_SmlMolc_Importer"/>
</dbReference>